<dbReference type="VEuPathDB" id="TrichDB:TRFO_20531"/>
<protein>
    <submittedName>
        <fullName evidence="1">Uncharacterized protein</fullName>
    </submittedName>
</protein>
<dbReference type="AlphaFoldDB" id="A0A1J4KH02"/>
<evidence type="ECO:0000313" key="2">
    <source>
        <dbReference type="Proteomes" id="UP000179807"/>
    </source>
</evidence>
<dbReference type="RefSeq" id="XP_068363368.1">
    <property type="nucleotide sequence ID" value="XM_068501455.1"/>
</dbReference>
<sequence>MITKKDLHKIINRFDTILQDQPQTKQQRQAFAHQIDEFIKRYSEKPPTPKVKLLEAKETLSQCNLPLTNYIFLQETKLTGERYKQKSPLSLSPSVAVSIVSQKKKYRTIPTQFDSIDHEKTARLANKMIESLQAIRDDIQIIAEKHQKHKEKQRKIQFILQQIRSYDPYF</sequence>
<evidence type="ECO:0000313" key="1">
    <source>
        <dbReference type="EMBL" id="OHT10232.1"/>
    </source>
</evidence>
<dbReference type="Proteomes" id="UP000179807">
    <property type="component" value="Unassembled WGS sequence"/>
</dbReference>
<reference evidence="1" key="1">
    <citation type="submission" date="2016-10" db="EMBL/GenBank/DDBJ databases">
        <authorList>
            <person name="Benchimol M."/>
            <person name="Almeida L.G."/>
            <person name="Vasconcelos A.T."/>
            <person name="Perreira-Neves A."/>
            <person name="Rosa I.A."/>
            <person name="Tasca T."/>
            <person name="Bogo M.R."/>
            <person name="de Souza W."/>
        </authorList>
    </citation>
    <scope>NUCLEOTIDE SEQUENCE [LARGE SCALE GENOMIC DNA]</scope>
    <source>
        <strain evidence="1">K</strain>
    </source>
</reference>
<dbReference type="EMBL" id="MLAK01000617">
    <property type="protein sequence ID" value="OHT10232.1"/>
    <property type="molecule type" value="Genomic_DNA"/>
</dbReference>
<gene>
    <name evidence="1" type="ORF">TRFO_20531</name>
</gene>
<proteinExistence type="predicted"/>
<comment type="caution">
    <text evidence="1">The sequence shown here is derived from an EMBL/GenBank/DDBJ whole genome shotgun (WGS) entry which is preliminary data.</text>
</comment>
<dbReference type="GeneID" id="94836159"/>
<organism evidence="1 2">
    <name type="scientific">Tritrichomonas foetus</name>
    <dbReference type="NCBI Taxonomy" id="1144522"/>
    <lineage>
        <taxon>Eukaryota</taxon>
        <taxon>Metamonada</taxon>
        <taxon>Parabasalia</taxon>
        <taxon>Tritrichomonadida</taxon>
        <taxon>Tritrichomonadidae</taxon>
        <taxon>Tritrichomonas</taxon>
    </lineage>
</organism>
<name>A0A1J4KH02_9EUKA</name>
<accession>A0A1J4KH02</accession>
<keyword evidence="2" id="KW-1185">Reference proteome</keyword>